<keyword evidence="3" id="KW-0460">Magnesium</keyword>
<evidence type="ECO:0000256" key="3">
    <source>
        <dbReference type="ARBA" id="ARBA00022842"/>
    </source>
</evidence>
<organism evidence="6 7">
    <name type="scientific">Modestobacter marinus</name>
    <dbReference type="NCBI Taxonomy" id="477641"/>
    <lineage>
        <taxon>Bacteria</taxon>
        <taxon>Bacillati</taxon>
        <taxon>Actinomycetota</taxon>
        <taxon>Actinomycetes</taxon>
        <taxon>Geodermatophilales</taxon>
        <taxon>Geodermatophilaceae</taxon>
        <taxon>Modestobacter</taxon>
    </lineage>
</organism>
<dbReference type="SFLD" id="SFLDS00001">
    <property type="entry name" value="Enolase"/>
    <property type="match status" value="1"/>
</dbReference>
<name>A0A846LQR1_9ACTN</name>
<comment type="caution">
    <text evidence="6">The sequence shown here is derived from an EMBL/GenBank/DDBJ whole genome shotgun (WGS) entry which is preliminary data.</text>
</comment>
<dbReference type="PROSITE" id="PS00908">
    <property type="entry name" value="MR_MLE_1"/>
    <property type="match status" value="1"/>
</dbReference>
<dbReference type="SUPFAM" id="SSF54826">
    <property type="entry name" value="Enolase N-terminal domain-like"/>
    <property type="match status" value="1"/>
</dbReference>
<dbReference type="GO" id="GO:0016052">
    <property type="term" value="P:carbohydrate catabolic process"/>
    <property type="evidence" value="ECO:0007669"/>
    <property type="project" value="TreeGrafter"/>
</dbReference>
<reference evidence="8" key="2">
    <citation type="journal article" date="2019" name="Int. J. Syst. Evol. Microbiol.">
        <title>The Global Catalogue of Microorganisms (GCM) 10K type strain sequencing project: providing services to taxonomists for standard genome sequencing and annotation.</title>
        <authorList>
            <consortium name="The Broad Institute Genomics Platform"/>
            <consortium name="The Broad Institute Genome Sequencing Center for Infectious Disease"/>
            <person name="Wu L."/>
            <person name="Ma J."/>
        </authorList>
    </citation>
    <scope>NUCLEOTIDE SEQUENCE [LARGE SCALE GENOMIC DNA]</scope>
    <source>
        <strain evidence="8">CGMCC 4.5581</strain>
    </source>
</reference>
<dbReference type="EMBL" id="JAAMPA010000003">
    <property type="protein sequence ID" value="NIH69811.1"/>
    <property type="molecule type" value="Genomic_DNA"/>
</dbReference>
<keyword evidence="8" id="KW-1185">Reference proteome</keyword>
<dbReference type="SFLD" id="SFLDG00179">
    <property type="entry name" value="mandelate_racemase"/>
    <property type="match status" value="1"/>
</dbReference>
<gene>
    <name evidence="6" type="ORF">FB380_004309</name>
    <name evidence="5" type="ORF">GCM10011589_42140</name>
</gene>
<dbReference type="GO" id="GO:0009063">
    <property type="term" value="P:amino acid catabolic process"/>
    <property type="evidence" value="ECO:0007669"/>
    <property type="project" value="InterPro"/>
</dbReference>
<dbReference type="Proteomes" id="UP000648663">
    <property type="component" value="Unassembled WGS sequence"/>
</dbReference>
<dbReference type="InterPro" id="IPR029065">
    <property type="entry name" value="Enolase_C-like"/>
</dbReference>
<evidence type="ECO:0000313" key="8">
    <source>
        <dbReference type="Proteomes" id="UP000648663"/>
    </source>
</evidence>
<dbReference type="Pfam" id="PF13378">
    <property type="entry name" value="MR_MLE_C"/>
    <property type="match status" value="1"/>
</dbReference>
<dbReference type="Proteomes" id="UP000552836">
    <property type="component" value="Unassembled WGS sequence"/>
</dbReference>
<evidence type="ECO:0000313" key="5">
    <source>
        <dbReference type="EMBL" id="GGL81413.1"/>
    </source>
</evidence>
<evidence type="ECO:0000313" key="7">
    <source>
        <dbReference type="Proteomes" id="UP000552836"/>
    </source>
</evidence>
<dbReference type="Gene3D" id="3.30.390.10">
    <property type="entry name" value="Enolase-like, N-terminal domain"/>
    <property type="match status" value="1"/>
</dbReference>
<dbReference type="Gene3D" id="3.20.20.120">
    <property type="entry name" value="Enolase-like C-terminal domain"/>
    <property type="match status" value="1"/>
</dbReference>
<dbReference type="Pfam" id="PF02746">
    <property type="entry name" value="MR_MLE_N"/>
    <property type="match status" value="1"/>
</dbReference>
<dbReference type="InterPro" id="IPR013342">
    <property type="entry name" value="Mandelate_racemase_C"/>
</dbReference>
<dbReference type="GO" id="GO:0000287">
    <property type="term" value="F:magnesium ion binding"/>
    <property type="evidence" value="ECO:0007669"/>
    <property type="project" value="TreeGrafter"/>
</dbReference>
<accession>A0A846LQR1</accession>
<dbReference type="RefSeq" id="WP_166757387.1">
    <property type="nucleotide sequence ID" value="NZ_BAABJU010000011.1"/>
</dbReference>
<dbReference type="GO" id="GO:0016836">
    <property type="term" value="F:hydro-lyase activity"/>
    <property type="evidence" value="ECO:0007669"/>
    <property type="project" value="TreeGrafter"/>
</dbReference>
<dbReference type="InterPro" id="IPR046945">
    <property type="entry name" value="RHMD-like"/>
</dbReference>
<dbReference type="SUPFAM" id="SSF51604">
    <property type="entry name" value="Enolase C-terminal domain-like"/>
    <property type="match status" value="1"/>
</dbReference>
<evidence type="ECO:0000313" key="6">
    <source>
        <dbReference type="EMBL" id="NIH69811.1"/>
    </source>
</evidence>
<dbReference type="PANTHER" id="PTHR13794:SF58">
    <property type="entry name" value="MITOCHONDRIAL ENOLASE SUPERFAMILY MEMBER 1"/>
    <property type="match status" value="1"/>
</dbReference>
<comment type="cofactor">
    <cofactor evidence="1">
        <name>Mg(2+)</name>
        <dbReference type="ChEBI" id="CHEBI:18420"/>
    </cofactor>
</comment>
<sequence length="377" mass="39456">MPGSRAKRRGAPSDPRVDALEVAVYRLPTDRPEADGTLSWDATTAVVVHASGGGVTGVGWTYADAAAATVVRGLLAGVVLGCPVLDPPAAASDMARAVRNAGAPGLVAMAISAVDVALWDLKARLLDVPLTGLLGAVRADAAVYASGGFTSYDDATTRDQLAGWLARGHDQAKIKIGESWGTAVPRDLARTRLAREVLGDDAALLVDANGGYTAKQAVRVGGELDDLGVVWFEEPVSSDDLAGLRLVRERLDCDVAAGEYGARLPDFAALCGAGAVDCLQVDASRCGGVTEWLRACAVAAGHQLEVSSHCVPALHAHLGPATPNLRHLEWFHDHERFERRLFDGVVEPAHGRVRPPADAPGLGLTVRSQDVEDLRIG</sequence>
<dbReference type="SMART" id="SM00922">
    <property type="entry name" value="MR_MLE"/>
    <property type="match status" value="1"/>
</dbReference>
<evidence type="ECO:0000259" key="4">
    <source>
        <dbReference type="SMART" id="SM00922"/>
    </source>
</evidence>
<dbReference type="PANTHER" id="PTHR13794">
    <property type="entry name" value="ENOLASE SUPERFAMILY, MANDELATE RACEMASE"/>
    <property type="match status" value="1"/>
</dbReference>
<dbReference type="AlphaFoldDB" id="A0A846LQR1"/>
<keyword evidence="2" id="KW-0479">Metal-binding</keyword>
<reference evidence="5" key="1">
    <citation type="journal article" date="2014" name="Int. J. Syst. Evol. Microbiol.">
        <title>Complete genome of a new Firmicutes species belonging to the dominant human colonic microbiota ('Ruminococcus bicirculans') reveals two chromosomes and a selective capacity to utilize plant glucans.</title>
        <authorList>
            <consortium name="NISC Comparative Sequencing Program"/>
            <person name="Wegmann U."/>
            <person name="Louis P."/>
            <person name="Goesmann A."/>
            <person name="Henrissat B."/>
            <person name="Duncan S.H."/>
            <person name="Flint H.J."/>
        </authorList>
    </citation>
    <scope>NUCLEOTIDE SEQUENCE</scope>
    <source>
        <strain evidence="5">CGMCC 4.5581</strain>
    </source>
</reference>
<reference evidence="5" key="4">
    <citation type="submission" date="2024-05" db="EMBL/GenBank/DDBJ databases">
        <authorList>
            <person name="Sun Q."/>
            <person name="Zhou Y."/>
        </authorList>
    </citation>
    <scope>NUCLEOTIDE SEQUENCE</scope>
    <source>
        <strain evidence="5">CGMCC 4.5581</strain>
    </source>
</reference>
<dbReference type="InterPro" id="IPR018110">
    <property type="entry name" value="Mandel_Rmase/mucon_lact_enz_CS"/>
</dbReference>
<dbReference type="InterPro" id="IPR036849">
    <property type="entry name" value="Enolase-like_C_sf"/>
</dbReference>
<reference evidence="6 7" key="3">
    <citation type="submission" date="2020-02" db="EMBL/GenBank/DDBJ databases">
        <title>Sequencing the genomes of 1000 actinobacteria strains.</title>
        <authorList>
            <person name="Klenk H.-P."/>
        </authorList>
    </citation>
    <scope>NUCLEOTIDE SEQUENCE [LARGE SCALE GENOMIC DNA]</scope>
    <source>
        <strain evidence="6 7">DSM 45201</strain>
    </source>
</reference>
<dbReference type="EMBL" id="BMMI01000009">
    <property type="protein sequence ID" value="GGL81413.1"/>
    <property type="molecule type" value="Genomic_DNA"/>
</dbReference>
<feature type="domain" description="Mandelate racemase/muconate lactonizing enzyme C-terminal" evidence="4">
    <location>
        <begin position="154"/>
        <end position="254"/>
    </location>
</feature>
<evidence type="ECO:0000256" key="2">
    <source>
        <dbReference type="ARBA" id="ARBA00022723"/>
    </source>
</evidence>
<protein>
    <submittedName>
        <fullName evidence="6">L-alanine-DL-glutamate epimerase-like enolase superfamily enzyme</fullName>
    </submittedName>
    <submittedName>
        <fullName evidence="5">Mandelate racemase</fullName>
    </submittedName>
</protein>
<proteinExistence type="predicted"/>
<evidence type="ECO:0000256" key="1">
    <source>
        <dbReference type="ARBA" id="ARBA00001946"/>
    </source>
</evidence>
<dbReference type="InterPro" id="IPR013341">
    <property type="entry name" value="Mandelate_racemase_N_dom"/>
</dbReference>
<dbReference type="InterPro" id="IPR029017">
    <property type="entry name" value="Enolase-like_N"/>
</dbReference>